<feature type="compositionally biased region" description="Basic and acidic residues" evidence="1">
    <location>
        <begin position="223"/>
        <end position="233"/>
    </location>
</feature>
<proteinExistence type="predicted"/>
<feature type="region of interest" description="Disordered" evidence="1">
    <location>
        <begin position="158"/>
        <end position="256"/>
    </location>
</feature>
<reference evidence="2" key="2">
    <citation type="journal article" date="2024" name="Plant">
        <title>Genomic evolution and insights into agronomic trait innovations of Sesamum species.</title>
        <authorList>
            <person name="Miao H."/>
            <person name="Wang L."/>
            <person name="Qu L."/>
            <person name="Liu H."/>
            <person name="Sun Y."/>
            <person name="Le M."/>
            <person name="Wang Q."/>
            <person name="Wei S."/>
            <person name="Zheng Y."/>
            <person name="Lin W."/>
            <person name="Duan Y."/>
            <person name="Cao H."/>
            <person name="Xiong S."/>
            <person name="Wang X."/>
            <person name="Wei L."/>
            <person name="Li C."/>
            <person name="Ma Q."/>
            <person name="Ju M."/>
            <person name="Zhao R."/>
            <person name="Li G."/>
            <person name="Mu C."/>
            <person name="Tian Q."/>
            <person name="Mei H."/>
            <person name="Zhang T."/>
            <person name="Gao T."/>
            <person name="Zhang H."/>
        </authorList>
    </citation>
    <scope>NUCLEOTIDE SEQUENCE</scope>
    <source>
        <strain evidence="2">G02</strain>
    </source>
</reference>
<dbReference type="AlphaFoldDB" id="A0AAW2PIP5"/>
<evidence type="ECO:0000313" key="2">
    <source>
        <dbReference type="EMBL" id="KAL0356044.1"/>
    </source>
</evidence>
<accession>A0AAW2PIP5</accession>
<feature type="compositionally biased region" description="Polar residues" evidence="1">
    <location>
        <begin position="175"/>
        <end position="193"/>
    </location>
</feature>
<comment type="caution">
    <text evidence="2">The sequence shown here is derived from an EMBL/GenBank/DDBJ whole genome shotgun (WGS) entry which is preliminary data.</text>
</comment>
<name>A0AAW2PIP5_SESRA</name>
<gene>
    <name evidence="2" type="ORF">Sradi_4051300</name>
</gene>
<sequence length="256" mass="27950">MPKRGTQGLGGLNFWSICVEVSFVRSGPESIMVPGEGERASSGDGESPSFCFHLFSHLVKRGRLLCMERMARSSNDYGKKGSDGQAAAITVLSSTRLGCTTRRTCADSFLVTPHFKDTFYLPLLLFLTSDFLQKSFQPLSSSKNIFLLSCPRPMSSSDESVRFVGESNPGDDPSEASSWMAGSQSAGPSSSRRQSLRRMAGAFRRLIDEEEEETEGEASSPGEEEKVGTDLRHVYPSSSIDLGPSSLQSSHLMHMR</sequence>
<evidence type="ECO:0000256" key="1">
    <source>
        <dbReference type="SAM" id="MobiDB-lite"/>
    </source>
</evidence>
<organism evidence="2">
    <name type="scientific">Sesamum radiatum</name>
    <name type="common">Black benniseed</name>
    <dbReference type="NCBI Taxonomy" id="300843"/>
    <lineage>
        <taxon>Eukaryota</taxon>
        <taxon>Viridiplantae</taxon>
        <taxon>Streptophyta</taxon>
        <taxon>Embryophyta</taxon>
        <taxon>Tracheophyta</taxon>
        <taxon>Spermatophyta</taxon>
        <taxon>Magnoliopsida</taxon>
        <taxon>eudicotyledons</taxon>
        <taxon>Gunneridae</taxon>
        <taxon>Pentapetalae</taxon>
        <taxon>asterids</taxon>
        <taxon>lamiids</taxon>
        <taxon>Lamiales</taxon>
        <taxon>Pedaliaceae</taxon>
        <taxon>Sesamum</taxon>
    </lineage>
</organism>
<reference evidence="2" key="1">
    <citation type="submission" date="2020-06" db="EMBL/GenBank/DDBJ databases">
        <authorList>
            <person name="Li T."/>
            <person name="Hu X."/>
            <person name="Zhang T."/>
            <person name="Song X."/>
            <person name="Zhang H."/>
            <person name="Dai N."/>
            <person name="Sheng W."/>
            <person name="Hou X."/>
            <person name="Wei L."/>
        </authorList>
    </citation>
    <scope>NUCLEOTIDE SEQUENCE</scope>
    <source>
        <strain evidence="2">G02</strain>
        <tissue evidence="2">Leaf</tissue>
    </source>
</reference>
<feature type="compositionally biased region" description="Polar residues" evidence="1">
    <location>
        <begin position="236"/>
        <end position="256"/>
    </location>
</feature>
<protein>
    <submittedName>
        <fullName evidence="2">Uncharacterized protein</fullName>
    </submittedName>
</protein>
<dbReference type="EMBL" id="JACGWJ010000017">
    <property type="protein sequence ID" value="KAL0356044.1"/>
    <property type="molecule type" value="Genomic_DNA"/>
</dbReference>